<feature type="compositionally biased region" description="Basic and acidic residues" evidence="1">
    <location>
        <begin position="651"/>
        <end position="662"/>
    </location>
</feature>
<keyword evidence="3" id="KW-1185">Reference proteome</keyword>
<dbReference type="RefSeq" id="XP_066067229.1">
    <property type="nucleotide sequence ID" value="XM_066211132.1"/>
</dbReference>
<dbReference type="GeneID" id="91085907"/>
<dbReference type="Proteomes" id="UP000094043">
    <property type="component" value="Chromosome 2"/>
</dbReference>
<dbReference type="KEGG" id="cdep:91085907"/>
<name>A0AAJ8JQD9_9TREE</name>
<gene>
    <name evidence="2" type="ORF">L203_101694</name>
</gene>
<organism evidence="2 3">
    <name type="scientific">Cryptococcus depauperatus CBS 7841</name>
    <dbReference type="NCBI Taxonomy" id="1295531"/>
    <lineage>
        <taxon>Eukaryota</taxon>
        <taxon>Fungi</taxon>
        <taxon>Dikarya</taxon>
        <taxon>Basidiomycota</taxon>
        <taxon>Agaricomycotina</taxon>
        <taxon>Tremellomycetes</taxon>
        <taxon>Tremellales</taxon>
        <taxon>Cryptococcaceae</taxon>
        <taxon>Cryptococcus</taxon>
    </lineage>
</organism>
<feature type="region of interest" description="Disordered" evidence="1">
    <location>
        <begin position="1"/>
        <end position="62"/>
    </location>
</feature>
<sequence>MITNKSTPKIQRVQHLCTMTQSFPRPLPASSSSQSLHHSSLPATSSKSHRPPQSSLSVQLFQQRHAEEFPHLYKHHNPEEHETLIKTESQTLEEARRIGRTMRESMIRPASNNGPPSQTRHKGRRPLSLVMNGSTGQPHIDNMDHGLAVSPLSTAKVSVLPSKESLDYFAPYLSTQISSSSYSSKTQIITPGQSHLNLGFGSQSHAPASLPEEPSCSSADTSLQHSTYSWASSFSGETEELRLAAHYIPSQSQEDIPPSEEEILGTPEKTNRRRKRIVAIAHTARQLEGVGSRDAEDPSFYPMLIKAWNDRYGIVSQKGFQGPNKEESNSESPNAMSITAIYANPGAWFAAGPSLNSKINQQVRPNVSSDPLLGSTAQSSSHARYSFASSAHDLVEDGGMERGAQIMSEKAWLRTPLRSHEAFFGAQSQPAPFPLSHKEPISHHTDGSNFSNDLTTEEDTKHAWANHHGKKLRRVQTDITNIKKARDSWSLLHELPNFPQPRPIGLGFVGNQPIFSDGNPTIHKEQKQDFQHGEDRICIKETKKDAYRQGRGVYGDDQLDSWSQRTSELSPYGRKGEKASGAIRNVYSSRVRGSRLSTLEPLPETGLLDPLDHLRTSTHQAPAWNADRVCATREAQQASFGILSQSSGNDKTGDDRGGEIQEGRMGRGFGLLSFFGDLLVPIEIPGESPSESPSSTPKQLSIPLPGQCANDASKAANPIWENERGACLPRYAEYICNNRGGENDDGTGIEGWKSWLNENKRPKLRPLLLPEYVSRGRVA</sequence>
<proteinExistence type="predicted"/>
<evidence type="ECO:0000313" key="2">
    <source>
        <dbReference type="EMBL" id="WVN86529.1"/>
    </source>
</evidence>
<feature type="region of interest" description="Disordered" evidence="1">
    <location>
        <begin position="642"/>
        <end position="662"/>
    </location>
</feature>
<dbReference type="AlphaFoldDB" id="A0AAJ8JQD9"/>
<dbReference type="EMBL" id="CP143785">
    <property type="protein sequence ID" value="WVN86529.1"/>
    <property type="molecule type" value="Genomic_DNA"/>
</dbReference>
<feature type="region of interest" description="Disordered" evidence="1">
    <location>
        <begin position="199"/>
        <end position="221"/>
    </location>
</feature>
<evidence type="ECO:0000256" key="1">
    <source>
        <dbReference type="SAM" id="MobiDB-lite"/>
    </source>
</evidence>
<evidence type="ECO:0000313" key="3">
    <source>
        <dbReference type="Proteomes" id="UP000094043"/>
    </source>
</evidence>
<reference evidence="2" key="1">
    <citation type="submission" date="2016-06" db="EMBL/GenBank/DDBJ databases">
        <authorList>
            <person name="Cuomo C."/>
            <person name="Litvintseva A."/>
            <person name="Heitman J."/>
            <person name="Chen Y."/>
            <person name="Sun S."/>
            <person name="Springer D."/>
            <person name="Dromer F."/>
            <person name="Young S."/>
            <person name="Zeng Q."/>
            <person name="Chapman S."/>
            <person name="Gujja S."/>
            <person name="Saif S."/>
            <person name="Birren B."/>
        </authorList>
    </citation>
    <scope>NUCLEOTIDE SEQUENCE</scope>
    <source>
        <strain evidence="2">CBS 7841</strain>
    </source>
</reference>
<reference evidence="2" key="3">
    <citation type="submission" date="2024-01" db="EMBL/GenBank/DDBJ databases">
        <authorList>
            <person name="Coelho M.A."/>
            <person name="David-Palma M."/>
            <person name="Shea T."/>
            <person name="Sun S."/>
            <person name="Cuomo C.A."/>
            <person name="Heitman J."/>
        </authorList>
    </citation>
    <scope>NUCLEOTIDE SEQUENCE</scope>
    <source>
        <strain evidence="2">CBS 7841</strain>
    </source>
</reference>
<feature type="compositionally biased region" description="Polar residues" evidence="1">
    <location>
        <begin position="51"/>
        <end position="62"/>
    </location>
</feature>
<accession>A0AAJ8JQD9</accession>
<reference evidence="2" key="2">
    <citation type="journal article" date="2022" name="Elife">
        <title>Obligate sexual reproduction of a homothallic fungus closely related to the Cryptococcus pathogenic species complex.</title>
        <authorList>
            <person name="Passer A.R."/>
            <person name="Clancey S.A."/>
            <person name="Shea T."/>
            <person name="David-Palma M."/>
            <person name="Averette A.F."/>
            <person name="Boekhout T."/>
            <person name="Porcel B.M."/>
            <person name="Nowrousian M."/>
            <person name="Cuomo C.A."/>
            <person name="Sun S."/>
            <person name="Heitman J."/>
            <person name="Coelho M.A."/>
        </authorList>
    </citation>
    <scope>NUCLEOTIDE SEQUENCE</scope>
    <source>
        <strain evidence="2">CBS 7841</strain>
    </source>
</reference>
<protein>
    <submittedName>
        <fullName evidence="2">Uncharacterized protein</fullName>
    </submittedName>
</protein>
<feature type="compositionally biased region" description="Low complexity" evidence="1">
    <location>
        <begin position="28"/>
        <end position="43"/>
    </location>
</feature>